<organism evidence="1">
    <name type="scientific">Lepeophtheirus salmonis</name>
    <name type="common">Salmon louse</name>
    <name type="synonym">Caligus salmonis</name>
    <dbReference type="NCBI Taxonomy" id="72036"/>
    <lineage>
        <taxon>Eukaryota</taxon>
        <taxon>Metazoa</taxon>
        <taxon>Ecdysozoa</taxon>
        <taxon>Arthropoda</taxon>
        <taxon>Crustacea</taxon>
        <taxon>Multicrustacea</taxon>
        <taxon>Hexanauplia</taxon>
        <taxon>Copepoda</taxon>
        <taxon>Siphonostomatoida</taxon>
        <taxon>Caligidae</taxon>
        <taxon>Lepeophtheirus</taxon>
    </lineage>
</organism>
<dbReference type="EMBL" id="HACA01018017">
    <property type="protein sequence ID" value="CDW35378.1"/>
    <property type="molecule type" value="Transcribed_RNA"/>
</dbReference>
<reference evidence="1" key="1">
    <citation type="submission" date="2014-05" db="EMBL/GenBank/DDBJ databases">
        <authorList>
            <person name="Chronopoulou M."/>
        </authorList>
    </citation>
    <scope>NUCLEOTIDE SEQUENCE</scope>
    <source>
        <tissue evidence="1">Whole organism</tissue>
    </source>
</reference>
<sequence length="55" mass="6489">MSKAFEVLISSSHHEADKYLVHSRYIGFKISNFTLRQQVYLHIVVEDIRLLREGL</sequence>
<dbReference type="AlphaFoldDB" id="A0A0K2UAX6"/>
<protein>
    <submittedName>
        <fullName evidence="1">Uncharacterized protein</fullName>
    </submittedName>
</protein>
<name>A0A0K2UAX6_LEPSM</name>
<proteinExistence type="predicted"/>
<accession>A0A0K2UAX6</accession>
<evidence type="ECO:0000313" key="1">
    <source>
        <dbReference type="EMBL" id="CDW35378.1"/>
    </source>
</evidence>